<evidence type="ECO:0000259" key="10">
    <source>
        <dbReference type="Pfam" id="PF13090"/>
    </source>
</evidence>
<keyword evidence="6" id="KW-0479">Metal-binding</keyword>
<dbReference type="GO" id="GO:0009358">
    <property type="term" value="C:polyphosphate kinase complex"/>
    <property type="evidence" value="ECO:0007669"/>
    <property type="project" value="InterPro"/>
</dbReference>
<feature type="binding site" evidence="6">
    <location>
        <position position="563"/>
    </location>
    <ligand>
        <name>ATP</name>
        <dbReference type="ChEBI" id="CHEBI:30616"/>
    </ligand>
</feature>
<dbReference type="PANTHER" id="PTHR30218">
    <property type="entry name" value="POLYPHOSPHATE KINASE"/>
    <property type="match status" value="1"/>
</dbReference>
<dbReference type="SUPFAM" id="SSF143724">
    <property type="entry name" value="PHP14-like"/>
    <property type="match status" value="1"/>
</dbReference>
<dbReference type="InterPro" id="IPR036832">
    <property type="entry name" value="PPK_N_dom_sf"/>
</dbReference>
<dbReference type="Pfam" id="PF02503">
    <property type="entry name" value="PP_kinase"/>
    <property type="match status" value="1"/>
</dbReference>
<dbReference type="GO" id="GO:0006799">
    <property type="term" value="P:polyphosphate biosynthetic process"/>
    <property type="evidence" value="ECO:0007669"/>
    <property type="project" value="UniProtKB-UniRule"/>
</dbReference>
<evidence type="ECO:0000313" key="12">
    <source>
        <dbReference type="EMBL" id="QHV94797.1"/>
    </source>
</evidence>
<protein>
    <recommendedName>
        <fullName evidence="6 7">Polyphosphate kinase</fullName>
        <ecNumber evidence="6 7">2.7.4.1</ecNumber>
    </recommendedName>
    <alternativeName>
        <fullName evidence="6">ATP-polyphosphate phosphotransferase</fullName>
    </alternativeName>
    <alternativeName>
        <fullName evidence="6">Polyphosphoric acid kinase</fullName>
    </alternativeName>
</protein>
<feature type="domain" description="Polyphosphate kinase C-terminal" evidence="11">
    <location>
        <begin position="330"/>
        <end position="495"/>
    </location>
</feature>
<dbReference type="Gene3D" id="3.30.870.10">
    <property type="entry name" value="Endonuclease Chain A"/>
    <property type="match status" value="2"/>
</dbReference>
<dbReference type="GO" id="GO:0046872">
    <property type="term" value="F:metal ion binding"/>
    <property type="evidence" value="ECO:0007669"/>
    <property type="project" value="UniProtKB-KW"/>
</dbReference>
<evidence type="ECO:0000259" key="8">
    <source>
        <dbReference type="Pfam" id="PF02503"/>
    </source>
</evidence>
<dbReference type="Gene3D" id="1.20.58.310">
    <property type="entry name" value="Polyphosphate kinase N-terminal domain"/>
    <property type="match status" value="1"/>
</dbReference>
<keyword evidence="5 6" id="KW-0067">ATP-binding</keyword>
<feature type="binding site" evidence="6">
    <location>
        <position position="45"/>
    </location>
    <ligand>
        <name>ATP</name>
        <dbReference type="ChEBI" id="CHEBI:30616"/>
    </ligand>
</feature>
<comment type="similarity">
    <text evidence="6 7">Belongs to the polyphosphate kinase 1 (PPK1) family.</text>
</comment>
<evidence type="ECO:0000259" key="11">
    <source>
        <dbReference type="Pfam" id="PF17941"/>
    </source>
</evidence>
<evidence type="ECO:0000256" key="1">
    <source>
        <dbReference type="ARBA" id="ARBA00022553"/>
    </source>
</evidence>
<evidence type="ECO:0000256" key="4">
    <source>
        <dbReference type="ARBA" id="ARBA00022777"/>
    </source>
</evidence>
<dbReference type="InterPro" id="IPR024953">
    <property type="entry name" value="PP_kinase_middle"/>
</dbReference>
<dbReference type="NCBIfam" id="TIGR03705">
    <property type="entry name" value="poly_P_kin"/>
    <property type="match status" value="1"/>
</dbReference>
<dbReference type="InterPro" id="IPR025200">
    <property type="entry name" value="PPK_C_dom2"/>
</dbReference>
<feature type="domain" description="Polyphosphate kinase C-terminal" evidence="10">
    <location>
        <begin position="502"/>
        <end position="673"/>
    </location>
</feature>
<feature type="binding site" evidence="6">
    <location>
        <position position="591"/>
    </location>
    <ligand>
        <name>ATP</name>
        <dbReference type="ChEBI" id="CHEBI:30616"/>
    </ligand>
</feature>
<keyword evidence="2 6" id="KW-0808">Transferase</keyword>
<evidence type="ECO:0000256" key="3">
    <source>
        <dbReference type="ARBA" id="ARBA00022741"/>
    </source>
</evidence>
<keyword evidence="4 6" id="KW-0418">Kinase</keyword>
<gene>
    <name evidence="12" type="primary">ppk1</name>
    <name evidence="6" type="synonym">ppk</name>
    <name evidence="12" type="ORF">GJR95_07100</name>
</gene>
<dbReference type="InterPro" id="IPR025198">
    <property type="entry name" value="PPK_N_dom"/>
</dbReference>
<keyword evidence="6" id="KW-0460">Magnesium</keyword>
<feature type="domain" description="Polyphosphate kinase middle" evidence="8">
    <location>
        <begin position="123"/>
        <end position="303"/>
    </location>
</feature>
<dbReference type="NCBIfam" id="NF003917">
    <property type="entry name" value="PRK05443.1-1"/>
    <property type="match status" value="1"/>
</dbReference>
<dbReference type="PIRSF" id="PIRSF015589">
    <property type="entry name" value="PP_kinase"/>
    <property type="match status" value="1"/>
</dbReference>
<dbReference type="InterPro" id="IPR003414">
    <property type="entry name" value="PP_kinase"/>
</dbReference>
<organism evidence="12 13">
    <name type="scientific">Spirosoma endbachense</name>
    <dbReference type="NCBI Taxonomy" id="2666025"/>
    <lineage>
        <taxon>Bacteria</taxon>
        <taxon>Pseudomonadati</taxon>
        <taxon>Bacteroidota</taxon>
        <taxon>Cytophagia</taxon>
        <taxon>Cytophagales</taxon>
        <taxon>Cytophagaceae</taxon>
        <taxon>Spirosoma</taxon>
    </lineage>
</organism>
<dbReference type="GO" id="GO:0005524">
    <property type="term" value="F:ATP binding"/>
    <property type="evidence" value="ECO:0007669"/>
    <property type="project" value="UniProtKB-KW"/>
</dbReference>
<proteinExistence type="inferred from homology"/>
<comment type="catalytic activity">
    <reaction evidence="6 7">
        <text>[phosphate](n) + ATP = [phosphate](n+1) + ADP</text>
        <dbReference type="Rhea" id="RHEA:19573"/>
        <dbReference type="Rhea" id="RHEA-COMP:9859"/>
        <dbReference type="Rhea" id="RHEA-COMP:14280"/>
        <dbReference type="ChEBI" id="CHEBI:16838"/>
        <dbReference type="ChEBI" id="CHEBI:30616"/>
        <dbReference type="ChEBI" id="CHEBI:456216"/>
        <dbReference type="EC" id="2.7.4.1"/>
    </reaction>
</comment>
<evidence type="ECO:0000259" key="9">
    <source>
        <dbReference type="Pfam" id="PF13089"/>
    </source>
</evidence>
<reference evidence="12 13" key="1">
    <citation type="submission" date="2019-11" db="EMBL/GenBank/DDBJ databases">
        <title>Spirosoma endbachense sp. nov., isolated from a natural salt meadow.</title>
        <authorList>
            <person name="Rojas J."/>
            <person name="Ambika Manirajan B."/>
            <person name="Ratering S."/>
            <person name="Suarez C."/>
            <person name="Geissler-Plaum R."/>
            <person name="Schnell S."/>
        </authorList>
    </citation>
    <scope>NUCLEOTIDE SEQUENCE [LARGE SCALE GENOMIC DNA]</scope>
    <source>
        <strain evidence="12 13">I-24</strain>
    </source>
</reference>
<dbReference type="CDD" id="cd09164">
    <property type="entry name" value="PLDc_EcPPK1_C1_like"/>
    <property type="match status" value="1"/>
</dbReference>
<dbReference type="GO" id="GO:0008976">
    <property type="term" value="F:polyphosphate kinase activity"/>
    <property type="evidence" value="ECO:0007669"/>
    <property type="project" value="UniProtKB-UniRule"/>
</dbReference>
<dbReference type="Pfam" id="PF17941">
    <property type="entry name" value="PP_kinase_C_1"/>
    <property type="match status" value="1"/>
</dbReference>
<dbReference type="Pfam" id="PF13089">
    <property type="entry name" value="PP_kinase_N"/>
    <property type="match status" value="1"/>
</dbReference>
<feature type="binding site" evidence="6">
    <location>
        <position position="373"/>
    </location>
    <ligand>
        <name>Mg(2+)</name>
        <dbReference type="ChEBI" id="CHEBI:18420"/>
    </ligand>
</feature>
<dbReference type="InterPro" id="IPR036830">
    <property type="entry name" value="PP_kinase_middle_dom_sf"/>
</dbReference>
<feature type="domain" description="Polyphosphate kinase N-terminal" evidence="9">
    <location>
        <begin position="7"/>
        <end position="113"/>
    </location>
</feature>
<keyword evidence="13" id="KW-1185">Reference proteome</keyword>
<name>A0A6P1VSV8_9BACT</name>
<keyword evidence="1 6" id="KW-0597">Phosphoprotein</keyword>
<dbReference type="SUPFAM" id="SSF140356">
    <property type="entry name" value="PPK N-terminal domain-like"/>
    <property type="match status" value="1"/>
</dbReference>
<evidence type="ECO:0000256" key="7">
    <source>
        <dbReference type="RuleBase" id="RU003800"/>
    </source>
</evidence>
<evidence type="ECO:0000313" key="13">
    <source>
        <dbReference type="Proteomes" id="UP000464577"/>
    </source>
</evidence>
<dbReference type="Gene3D" id="3.30.1840.10">
    <property type="entry name" value="Polyphosphate kinase middle domain"/>
    <property type="match status" value="1"/>
</dbReference>
<dbReference type="SUPFAM" id="SSF56024">
    <property type="entry name" value="Phospholipase D/nuclease"/>
    <property type="match status" value="2"/>
</dbReference>
<dbReference type="Proteomes" id="UP000464577">
    <property type="component" value="Chromosome"/>
</dbReference>
<evidence type="ECO:0000256" key="6">
    <source>
        <dbReference type="HAMAP-Rule" id="MF_00347"/>
    </source>
</evidence>
<evidence type="ECO:0000256" key="5">
    <source>
        <dbReference type="ARBA" id="ARBA00022840"/>
    </source>
</evidence>
<accession>A0A6P1VSV8</accession>
<comment type="PTM">
    <text evidence="6 7">An intermediate of this reaction is the autophosphorylated ppk in which a phosphate is covalently linked to a histidine residue through a N-P bond.</text>
</comment>
<keyword evidence="3 6" id="KW-0547">Nucleotide-binding</keyword>
<dbReference type="EMBL" id="CP045997">
    <property type="protein sequence ID" value="QHV94797.1"/>
    <property type="molecule type" value="Genomic_DNA"/>
</dbReference>
<sequence>MKHTFPYQPRELSWLSFNQRVLSEAADPTLPLYERINFLAIFSSNLDEFFRVKVAGLQNLLLLKARQVETVVDGDPDELLQQIAQVALAQQQECGRIFSNQIVPELEANGIILYQGQALLDEHQREVRHYFLSQVLAYLKPVYLTNPSHPFLPSRQLYFAVRLQDRQAPQAGYTYAYVNIPSDNLPRYTVLSPVNGQQFIITLDEIIRQNLSLAFKGYDVISCYSIKLNRDEDALIDDEFSGDLIEKIRHQLEQRKIGHPVRFLYDSTMDADMLGILRTTFGLQTAELVEGGRYHNLYDLFKFPNPLAPRLKNPSAKPMQVAQLELAETLVDEIHQQDLLLNYPYQTFDYVLRFFNEAAVDPNVISIRVTLYRLANSSLLANSLISAARNGKRVTVFVEVKARFDEANNLNWASRMQEAGVIIIYSLPGIKVHAKIALITRRGADGKKHTYSYLSTGNFNENTATVYTDHGLFTAHRGIGRELRQVFTYLKSRKQPKPFRHLLVAQFGMKENWLSLIDREIEHHRAGRPAYICLKMNGLEEKKMIDKLYQASQAGVRIDLLVRGICCLIPGKAGLSETIQVFRLVDKYLEHGRVLLFTNGGEEEIYLSSADWMNRNLNRRIEVGFPIYDPSLRRELKALLQLQLSDTLKLRSVDADMVNQPVAIANATPLRAQEAIPDYLRSNEAGASPV</sequence>
<dbReference type="InterPro" id="IPR041108">
    <property type="entry name" value="PP_kinase_C_1"/>
</dbReference>
<dbReference type="KEGG" id="senf:GJR95_07100"/>
<dbReference type="HAMAP" id="MF_00347">
    <property type="entry name" value="Polyphosphate_kinase"/>
    <property type="match status" value="1"/>
</dbReference>
<dbReference type="RefSeq" id="WP_162385216.1">
    <property type="nucleotide sequence ID" value="NZ_CP045997.1"/>
</dbReference>
<feature type="active site" description="Phosphohistidine intermediate" evidence="6">
    <location>
        <position position="433"/>
    </location>
</feature>
<dbReference type="Pfam" id="PF13090">
    <property type="entry name" value="PP_kinase_C"/>
    <property type="match status" value="1"/>
</dbReference>
<dbReference type="AlphaFoldDB" id="A0A6P1VSV8"/>
<comment type="function">
    <text evidence="6 7">Catalyzes the reversible transfer of the terminal phosphate of ATP to form a long-chain polyphosphate (polyP).</text>
</comment>
<evidence type="ECO:0000256" key="2">
    <source>
        <dbReference type="ARBA" id="ARBA00022679"/>
    </source>
</evidence>
<feature type="binding site" evidence="6">
    <location>
        <position position="403"/>
    </location>
    <ligand>
        <name>Mg(2+)</name>
        <dbReference type="ChEBI" id="CHEBI:18420"/>
    </ligand>
</feature>
<dbReference type="PANTHER" id="PTHR30218:SF0">
    <property type="entry name" value="POLYPHOSPHATE KINASE"/>
    <property type="match status" value="1"/>
</dbReference>
<comment type="cofactor">
    <cofactor evidence="6">
        <name>Mg(2+)</name>
        <dbReference type="ChEBI" id="CHEBI:18420"/>
    </cofactor>
</comment>
<feature type="binding site" evidence="6">
    <location>
        <position position="467"/>
    </location>
    <ligand>
        <name>ATP</name>
        <dbReference type="ChEBI" id="CHEBI:30616"/>
    </ligand>
</feature>
<dbReference type="CDD" id="cd09167">
    <property type="entry name" value="PLDc_EcPPK1_C2_like"/>
    <property type="match status" value="1"/>
</dbReference>
<dbReference type="EC" id="2.7.4.1" evidence="6 7"/>